<feature type="transmembrane region" description="Helical" evidence="8">
    <location>
        <begin position="33"/>
        <end position="51"/>
    </location>
</feature>
<dbReference type="GO" id="GO:0005789">
    <property type="term" value="C:endoplasmic reticulum membrane"/>
    <property type="evidence" value="ECO:0007669"/>
    <property type="project" value="UniProtKB-SubCell"/>
</dbReference>
<dbReference type="PROSITE" id="PS51257">
    <property type="entry name" value="PROKAR_LIPOPROTEIN"/>
    <property type="match status" value="1"/>
</dbReference>
<gene>
    <name evidence="9" type="ORF">Agub_g3533</name>
</gene>
<organism evidence="9 10">
    <name type="scientific">Astrephomene gubernaculifera</name>
    <dbReference type="NCBI Taxonomy" id="47775"/>
    <lineage>
        <taxon>Eukaryota</taxon>
        <taxon>Viridiplantae</taxon>
        <taxon>Chlorophyta</taxon>
        <taxon>core chlorophytes</taxon>
        <taxon>Chlorophyceae</taxon>
        <taxon>CS clade</taxon>
        <taxon>Chlamydomonadales</taxon>
        <taxon>Astrephomenaceae</taxon>
        <taxon>Astrephomene</taxon>
    </lineage>
</organism>
<feature type="transmembrane region" description="Helical" evidence="8">
    <location>
        <begin position="238"/>
        <end position="256"/>
    </location>
</feature>
<dbReference type="Proteomes" id="UP001054857">
    <property type="component" value="Unassembled WGS sequence"/>
</dbReference>
<evidence type="ECO:0000256" key="7">
    <source>
        <dbReference type="SAM" id="MobiDB-lite"/>
    </source>
</evidence>
<dbReference type="PANTHER" id="PTHR21212">
    <property type="entry name" value="BERNARDINELLI-SEIP CONGENITAL LIPODYSTROPHY 2 HOMOLOG BSCL2 PROTEIN"/>
    <property type="match status" value="1"/>
</dbReference>
<evidence type="ECO:0000256" key="2">
    <source>
        <dbReference type="ARBA" id="ARBA00022692"/>
    </source>
</evidence>
<feature type="compositionally biased region" description="Polar residues" evidence="7">
    <location>
        <begin position="404"/>
        <end position="413"/>
    </location>
</feature>
<feature type="compositionally biased region" description="Low complexity" evidence="7">
    <location>
        <begin position="557"/>
        <end position="569"/>
    </location>
</feature>
<keyword evidence="5" id="KW-0443">Lipid metabolism</keyword>
<feature type="region of interest" description="Disordered" evidence="7">
    <location>
        <begin position="304"/>
        <end position="323"/>
    </location>
</feature>
<evidence type="ECO:0000256" key="6">
    <source>
        <dbReference type="ARBA" id="ARBA00023136"/>
    </source>
</evidence>
<keyword evidence="2 8" id="KW-0812">Transmembrane</keyword>
<keyword evidence="4 8" id="KW-1133">Transmembrane helix</keyword>
<accession>A0AAD3DKU3</accession>
<feature type="compositionally biased region" description="Acidic residues" evidence="7">
    <location>
        <begin position="528"/>
        <end position="543"/>
    </location>
</feature>
<dbReference type="GO" id="GO:0006629">
    <property type="term" value="P:lipid metabolic process"/>
    <property type="evidence" value="ECO:0007669"/>
    <property type="project" value="UniProtKB-KW"/>
</dbReference>
<comment type="caution">
    <text evidence="9">The sequence shown here is derived from an EMBL/GenBank/DDBJ whole genome shotgun (WGS) entry which is preliminary data.</text>
</comment>
<evidence type="ECO:0000256" key="5">
    <source>
        <dbReference type="ARBA" id="ARBA00023098"/>
    </source>
</evidence>
<feature type="compositionally biased region" description="Low complexity" evidence="7">
    <location>
        <begin position="431"/>
        <end position="464"/>
    </location>
</feature>
<dbReference type="EMBL" id="BMAR01000003">
    <property type="protein sequence ID" value="GFR42602.1"/>
    <property type="molecule type" value="Genomic_DNA"/>
</dbReference>
<feature type="compositionally biased region" description="Basic and acidic residues" evidence="7">
    <location>
        <begin position="491"/>
        <end position="502"/>
    </location>
</feature>
<dbReference type="Pfam" id="PF06775">
    <property type="entry name" value="Seipin"/>
    <property type="match status" value="1"/>
</dbReference>
<evidence type="ECO:0000256" key="1">
    <source>
        <dbReference type="ARBA" id="ARBA00004477"/>
    </source>
</evidence>
<keyword evidence="10" id="KW-1185">Reference proteome</keyword>
<keyword evidence="3" id="KW-0256">Endoplasmic reticulum</keyword>
<evidence type="ECO:0000313" key="10">
    <source>
        <dbReference type="Proteomes" id="UP001054857"/>
    </source>
</evidence>
<reference evidence="9 10" key="1">
    <citation type="journal article" date="2021" name="Sci. Rep.">
        <title>Genome sequencing of the multicellular alga Astrephomene provides insights into convergent evolution of germ-soma differentiation.</title>
        <authorList>
            <person name="Yamashita S."/>
            <person name="Yamamoto K."/>
            <person name="Matsuzaki R."/>
            <person name="Suzuki S."/>
            <person name="Yamaguchi H."/>
            <person name="Hirooka S."/>
            <person name="Minakuchi Y."/>
            <person name="Miyagishima S."/>
            <person name="Kawachi M."/>
            <person name="Toyoda A."/>
            <person name="Nozaki H."/>
        </authorList>
    </citation>
    <scope>NUCLEOTIDE SEQUENCE [LARGE SCALE GENOMIC DNA]</scope>
    <source>
        <strain evidence="9 10">NIES-4017</strain>
    </source>
</reference>
<feature type="region of interest" description="Disordered" evidence="7">
    <location>
        <begin position="342"/>
        <end position="597"/>
    </location>
</feature>
<protein>
    <recommendedName>
        <fullName evidence="11">Seipin</fullName>
    </recommendedName>
</protein>
<sequence>MFLLRRATGLLRVCCGSAAPAFATCGAMLSACIAVTGYALLAFLFLTRYYLPASHYYVRPLHFDYTGYVAEAVTSLSPNLREQSPMVSNKPLTSTAVALLPKSRFLPSGSQVSVHVQLVIPSHHHDLFQVTGELLSNGSHTAARSARTHINTPQPYAYRMARQLFWLPLHVLGLGHGNWARVDLPLFDEYEEVEDAPVDTFRARLASRNSSMGALPPPPVHQAEVHVRLKLGWFKSMLFWLRPGLATSVLLLLAGLTMSMGGTTAALGLTVLVCMLRRWATAGTGKGYGKGDGGYGDAWPIAAAQQQRRKHTHNGGPPYGNRDDALSYSLANAAYFRGGGNGNGAAADEDSQPYYHHPHGEAHRQGSGFSQTHPVDSTLVGDEESTFAHDAVPRRLTHEGSPAWSGSTESNAYTPVGGAAGGYPGGKGSFSRQSTGTAAAASSGRAAAVNGETPQPAATAAKAPSAEDELDVDVPASAKRRDDVNASEEGGWERHEHRSVEEGHEEEGGEDDIEGSDAGASEEGHGGEEDEEAEGDYTEDEGPAGEQEARGHRDAGKAAALAAEGAAEGQRGDLDPQADNEGPGGAVRRRSAFAWQA</sequence>
<evidence type="ECO:0000256" key="3">
    <source>
        <dbReference type="ARBA" id="ARBA00022824"/>
    </source>
</evidence>
<keyword evidence="6 8" id="KW-0472">Membrane</keyword>
<evidence type="ECO:0008006" key="11">
    <source>
        <dbReference type="Google" id="ProtNLM"/>
    </source>
</evidence>
<proteinExistence type="predicted"/>
<feature type="compositionally biased region" description="Basic and acidic residues" evidence="7">
    <location>
        <begin position="547"/>
        <end position="556"/>
    </location>
</feature>
<feature type="compositionally biased region" description="Acidic residues" evidence="7">
    <location>
        <begin position="503"/>
        <end position="515"/>
    </location>
</feature>
<evidence type="ECO:0000256" key="4">
    <source>
        <dbReference type="ARBA" id="ARBA00022989"/>
    </source>
</evidence>
<dbReference type="GO" id="GO:0140042">
    <property type="term" value="P:lipid droplet formation"/>
    <property type="evidence" value="ECO:0007669"/>
    <property type="project" value="UniProtKB-ARBA"/>
</dbReference>
<name>A0AAD3DKU3_9CHLO</name>
<dbReference type="AlphaFoldDB" id="A0AAD3DKU3"/>
<comment type="subcellular location">
    <subcellularLocation>
        <location evidence="1">Endoplasmic reticulum membrane</location>
        <topology evidence="1">Multi-pass membrane protein</topology>
    </subcellularLocation>
</comment>
<dbReference type="PANTHER" id="PTHR21212:SF0">
    <property type="entry name" value="SEIPIN"/>
    <property type="match status" value="1"/>
</dbReference>
<dbReference type="CDD" id="cd23995">
    <property type="entry name" value="Seipin_BSCL2_like"/>
    <property type="match status" value="1"/>
</dbReference>
<evidence type="ECO:0000313" key="9">
    <source>
        <dbReference type="EMBL" id="GFR42602.1"/>
    </source>
</evidence>
<dbReference type="InterPro" id="IPR009617">
    <property type="entry name" value="Seipin"/>
</dbReference>
<evidence type="ECO:0000256" key="8">
    <source>
        <dbReference type="SAM" id="Phobius"/>
    </source>
</evidence>
<feature type="compositionally biased region" description="Gly residues" evidence="7">
    <location>
        <begin position="418"/>
        <end position="428"/>
    </location>
</feature>